<evidence type="ECO:0000313" key="1">
    <source>
        <dbReference type="EMBL" id="MFD1128255.1"/>
    </source>
</evidence>
<dbReference type="InterPro" id="IPR006521">
    <property type="entry name" value="Tail_protein_I"/>
</dbReference>
<reference evidence="2" key="1">
    <citation type="journal article" date="2019" name="Int. J. Syst. Evol. Microbiol.">
        <title>The Global Catalogue of Microorganisms (GCM) 10K type strain sequencing project: providing services to taxonomists for standard genome sequencing and annotation.</title>
        <authorList>
            <consortium name="The Broad Institute Genomics Platform"/>
            <consortium name="The Broad Institute Genome Sequencing Center for Infectious Disease"/>
            <person name="Wu L."/>
            <person name="Ma J."/>
        </authorList>
    </citation>
    <scope>NUCLEOTIDE SEQUENCE [LARGE SCALE GENOMIC DNA]</scope>
    <source>
        <strain evidence="2">CCUG 53519</strain>
    </source>
</reference>
<comment type="caution">
    <text evidence="1">The sequence shown here is derived from an EMBL/GenBank/DDBJ whole genome shotgun (WGS) entry which is preliminary data.</text>
</comment>
<sequence>MTDLENMSLLDLLPISIRYDPKVIAYAEALDIELKEVKAEARKIPIFSRLNELNDEEADQLAWGFNVSFYDVSLPIEQKRELVKNAYRFHRKKGTPAAVEELITILFGYGKVEEWFEYGGQRGYFRVITNNPEVTQEKAQEFIKAVDSIKRGTAHLETVILAQSETIHVYNGFAIHVGKNIRI</sequence>
<name>A0ABW3PUA9_9BACL</name>
<dbReference type="Pfam" id="PF09684">
    <property type="entry name" value="Tail_P2_I"/>
    <property type="match status" value="1"/>
</dbReference>
<organism evidence="1 2">
    <name type="scientific">Paenibacillus provencensis</name>
    <dbReference type="NCBI Taxonomy" id="441151"/>
    <lineage>
        <taxon>Bacteria</taxon>
        <taxon>Bacillati</taxon>
        <taxon>Bacillota</taxon>
        <taxon>Bacilli</taxon>
        <taxon>Bacillales</taxon>
        <taxon>Paenibacillaceae</taxon>
        <taxon>Paenibacillus</taxon>
    </lineage>
</organism>
<gene>
    <name evidence="1" type="ORF">ACFQ3J_08730</name>
</gene>
<dbReference type="RefSeq" id="WP_251583539.1">
    <property type="nucleotide sequence ID" value="NZ_JBHTKX010000001.1"/>
</dbReference>
<protein>
    <submittedName>
        <fullName evidence="1">Phage tail protein I</fullName>
    </submittedName>
</protein>
<accession>A0ABW3PUA9</accession>
<dbReference type="NCBIfam" id="TIGR01634">
    <property type="entry name" value="tail_P2_I"/>
    <property type="match status" value="1"/>
</dbReference>
<proteinExistence type="predicted"/>
<keyword evidence="2" id="KW-1185">Reference proteome</keyword>
<evidence type="ECO:0000313" key="2">
    <source>
        <dbReference type="Proteomes" id="UP001597169"/>
    </source>
</evidence>
<dbReference type="Proteomes" id="UP001597169">
    <property type="component" value="Unassembled WGS sequence"/>
</dbReference>
<dbReference type="EMBL" id="JBHTKX010000001">
    <property type="protein sequence ID" value="MFD1128255.1"/>
    <property type="molecule type" value="Genomic_DNA"/>
</dbReference>